<dbReference type="SUPFAM" id="SSF49503">
    <property type="entry name" value="Cupredoxins"/>
    <property type="match status" value="3"/>
</dbReference>
<keyword evidence="4" id="KW-0812">Transmembrane</keyword>
<evidence type="ECO:0000313" key="9">
    <source>
        <dbReference type="Proteomes" id="UP000295244"/>
    </source>
</evidence>
<keyword evidence="4" id="KW-1133">Transmembrane helix</keyword>
<organism evidence="8 9">
    <name type="scientific">Rubrobacter taiwanensis</name>
    <dbReference type="NCBI Taxonomy" id="185139"/>
    <lineage>
        <taxon>Bacteria</taxon>
        <taxon>Bacillati</taxon>
        <taxon>Actinomycetota</taxon>
        <taxon>Rubrobacteria</taxon>
        <taxon>Rubrobacterales</taxon>
        <taxon>Rubrobacteraceae</taxon>
        <taxon>Rubrobacter</taxon>
    </lineage>
</organism>
<evidence type="ECO:0000256" key="1">
    <source>
        <dbReference type="ARBA" id="ARBA00022723"/>
    </source>
</evidence>
<accession>A0A4R1BHZ4</accession>
<evidence type="ECO:0000256" key="3">
    <source>
        <dbReference type="ARBA" id="ARBA00023008"/>
    </source>
</evidence>
<dbReference type="Proteomes" id="UP000295244">
    <property type="component" value="Unassembled WGS sequence"/>
</dbReference>
<reference evidence="8 9" key="1">
    <citation type="submission" date="2019-03" db="EMBL/GenBank/DDBJ databases">
        <title>Whole genome sequence of a novel Rubrobacter taiwanensis strain, isolated from Yellowstone National Park.</title>
        <authorList>
            <person name="Freed S."/>
            <person name="Ramaley R.F."/>
            <person name="Kyndt J.A."/>
        </authorList>
    </citation>
    <scope>NUCLEOTIDE SEQUENCE [LARGE SCALE GENOMIC DNA]</scope>
    <source>
        <strain evidence="8 9">Yellowstone</strain>
    </source>
</reference>
<feature type="domain" description="Plastocyanin-like" evidence="5">
    <location>
        <begin position="186"/>
        <end position="333"/>
    </location>
</feature>
<keyword evidence="9" id="KW-1185">Reference proteome</keyword>
<feature type="domain" description="Plastocyanin-like" evidence="7">
    <location>
        <begin position="69"/>
        <end position="177"/>
    </location>
</feature>
<dbReference type="PROSITE" id="PS00079">
    <property type="entry name" value="MULTICOPPER_OXIDASE1"/>
    <property type="match status" value="2"/>
</dbReference>
<dbReference type="Pfam" id="PF07732">
    <property type="entry name" value="Cu-oxidase_3"/>
    <property type="match status" value="1"/>
</dbReference>
<dbReference type="PROSITE" id="PS51318">
    <property type="entry name" value="TAT"/>
    <property type="match status" value="1"/>
</dbReference>
<dbReference type="InterPro" id="IPR011707">
    <property type="entry name" value="Cu-oxidase-like_N"/>
</dbReference>
<keyword evidence="2" id="KW-0560">Oxidoreductase</keyword>
<evidence type="ECO:0000256" key="4">
    <source>
        <dbReference type="SAM" id="Phobius"/>
    </source>
</evidence>
<dbReference type="RefSeq" id="WP_132691097.1">
    <property type="nucleotide sequence ID" value="NZ_SKBU01000015.1"/>
</dbReference>
<dbReference type="GO" id="GO:0016491">
    <property type="term" value="F:oxidoreductase activity"/>
    <property type="evidence" value="ECO:0007669"/>
    <property type="project" value="UniProtKB-KW"/>
</dbReference>
<dbReference type="CDD" id="cd13896">
    <property type="entry name" value="CuRO_3_CopA"/>
    <property type="match status" value="1"/>
</dbReference>
<dbReference type="GO" id="GO:0005507">
    <property type="term" value="F:copper ion binding"/>
    <property type="evidence" value="ECO:0007669"/>
    <property type="project" value="InterPro"/>
</dbReference>
<evidence type="ECO:0000256" key="2">
    <source>
        <dbReference type="ARBA" id="ARBA00023002"/>
    </source>
</evidence>
<feature type="transmembrane region" description="Helical" evidence="4">
    <location>
        <begin position="21"/>
        <end position="42"/>
    </location>
</feature>
<dbReference type="InterPro" id="IPR008972">
    <property type="entry name" value="Cupredoxin"/>
</dbReference>
<evidence type="ECO:0000313" key="8">
    <source>
        <dbReference type="EMBL" id="TCJ16851.1"/>
    </source>
</evidence>
<evidence type="ECO:0000259" key="7">
    <source>
        <dbReference type="Pfam" id="PF07732"/>
    </source>
</evidence>
<dbReference type="InterPro" id="IPR034279">
    <property type="entry name" value="CuRO_3_CopA"/>
</dbReference>
<dbReference type="OrthoDB" id="345021at2"/>
<keyword evidence="3" id="KW-0186">Copper</keyword>
<dbReference type="Pfam" id="PF00394">
    <property type="entry name" value="Cu-oxidase"/>
    <property type="match status" value="1"/>
</dbReference>
<keyword evidence="1" id="KW-0479">Metal-binding</keyword>
<dbReference type="EMBL" id="SKBU01000015">
    <property type="protein sequence ID" value="TCJ16851.1"/>
    <property type="molecule type" value="Genomic_DNA"/>
</dbReference>
<dbReference type="AlphaFoldDB" id="A0A4R1BHZ4"/>
<dbReference type="Gene3D" id="2.60.40.420">
    <property type="entry name" value="Cupredoxins - blue copper proteins"/>
    <property type="match status" value="3"/>
</dbReference>
<dbReference type="Pfam" id="PF07731">
    <property type="entry name" value="Cu-oxidase_2"/>
    <property type="match status" value="1"/>
</dbReference>
<dbReference type="InterPro" id="IPR033138">
    <property type="entry name" value="Cu_oxidase_CS"/>
</dbReference>
<keyword evidence="4" id="KW-0472">Membrane</keyword>
<sequence length="495" mass="53998">MTGGARATGGCVGGRPTRREFLRLAGFGAGALVLSGCGLLSGGRGDLPALSRPAPTGRVLEYTLEAAPTNFEIAGRELSTWGYNGGVPGPEIRVKEGDTLRVRVRNRLPAGTTVHWHGLPVPNEVDGVPHVTQSPIPPGGEFVYEFAAPAIGSYIYHSHVGLQLDRGLYGPLVVEPAREELSYDREYILMLDDWLDGLPGTPEDALGELRGSGRGMMGGMMRARGIEYPNYLINGRAPEDPASLTVRRGERVRLRLMNPSAETVFRFAPAGHRMTVTHADGQAIGPVEADVLRIGMGERYDVLLDADNPGVWQLAAVPEGKRGQARAVLRYRESAEESAPPADVQPPELQGRLLSYADLRDARERSFPDGGLFSGPDRTFELTLSGGMGRYVWQIDGQRYPEAEPLPVREGEWVRVQMRNHSMMAHPMHLHGHFFQLRNGTGCGPFKDTALVEAHMGELAFDFVADNPGEWFFHCHNAYHMETGMARVISYAGGA</sequence>
<dbReference type="InterPro" id="IPR001117">
    <property type="entry name" value="Cu-oxidase_2nd"/>
</dbReference>
<evidence type="ECO:0000259" key="6">
    <source>
        <dbReference type="Pfam" id="PF07731"/>
    </source>
</evidence>
<dbReference type="InterPro" id="IPR002355">
    <property type="entry name" value="Cu_oxidase_Cu_BS"/>
</dbReference>
<feature type="domain" description="Plastocyanin-like" evidence="6">
    <location>
        <begin position="382"/>
        <end position="489"/>
    </location>
</feature>
<dbReference type="CDD" id="cd13861">
    <property type="entry name" value="CuRO_1_CumA_like"/>
    <property type="match status" value="1"/>
</dbReference>
<name>A0A4R1BHZ4_9ACTN</name>
<gene>
    <name evidence="8" type="ORF">E0L93_09045</name>
</gene>
<proteinExistence type="predicted"/>
<dbReference type="InterPro" id="IPR006311">
    <property type="entry name" value="TAT_signal"/>
</dbReference>
<dbReference type="InterPro" id="IPR011706">
    <property type="entry name" value="Cu-oxidase_C"/>
</dbReference>
<protein>
    <submittedName>
        <fullName evidence="8">Multicopper oxidase family protein</fullName>
    </submittedName>
</protein>
<dbReference type="PROSITE" id="PS00080">
    <property type="entry name" value="MULTICOPPER_OXIDASE2"/>
    <property type="match status" value="1"/>
</dbReference>
<dbReference type="PANTHER" id="PTHR11709">
    <property type="entry name" value="MULTI-COPPER OXIDASE"/>
    <property type="match status" value="1"/>
</dbReference>
<comment type="caution">
    <text evidence="8">The sequence shown here is derived from an EMBL/GenBank/DDBJ whole genome shotgun (WGS) entry which is preliminary data.</text>
</comment>
<evidence type="ECO:0000259" key="5">
    <source>
        <dbReference type="Pfam" id="PF00394"/>
    </source>
</evidence>
<dbReference type="PANTHER" id="PTHR11709:SF394">
    <property type="entry name" value="FI03373P-RELATED"/>
    <property type="match status" value="1"/>
</dbReference>
<dbReference type="InterPro" id="IPR045087">
    <property type="entry name" value="Cu-oxidase_fam"/>
</dbReference>